<dbReference type="Proteomes" id="UP000076842">
    <property type="component" value="Unassembled WGS sequence"/>
</dbReference>
<feature type="compositionally biased region" description="Polar residues" evidence="1">
    <location>
        <begin position="13"/>
        <end position="22"/>
    </location>
</feature>
<organism evidence="2 3">
    <name type="scientific">Calocera cornea HHB12733</name>
    <dbReference type="NCBI Taxonomy" id="1353952"/>
    <lineage>
        <taxon>Eukaryota</taxon>
        <taxon>Fungi</taxon>
        <taxon>Dikarya</taxon>
        <taxon>Basidiomycota</taxon>
        <taxon>Agaricomycotina</taxon>
        <taxon>Dacrymycetes</taxon>
        <taxon>Dacrymycetales</taxon>
        <taxon>Dacrymycetaceae</taxon>
        <taxon>Calocera</taxon>
    </lineage>
</organism>
<gene>
    <name evidence="2" type="ORF">CALCODRAFT_277227</name>
</gene>
<feature type="region of interest" description="Disordered" evidence="1">
    <location>
        <begin position="87"/>
        <end position="117"/>
    </location>
</feature>
<feature type="region of interest" description="Disordered" evidence="1">
    <location>
        <begin position="1"/>
        <end position="22"/>
    </location>
</feature>
<protein>
    <submittedName>
        <fullName evidence="2">Uncharacterized protein</fullName>
    </submittedName>
</protein>
<dbReference type="OrthoDB" id="10549015at2759"/>
<name>A0A165JP57_9BASI</name>
<dbReference type="EMBL" id="KV423918">
    <property type="protein sequence ID" value="KZT62097.1"/>
    <property type="molecule type" value="Genomic_DNA"/>
</dbReference>
<proteinExistence type="predicted"/>
<feature type="compositionally biased region" description="Basic and acidic residues" evidence="1">
    <location>
        <begin position="1"/>
        <end position="11"/>
    </location>
</feature>
<sequence length="397" mass="42106">MELEKAWEGQRRGSASSLLPSETLSQTSLGSFGFSVPQHISTPSKNPFRAHVFSVAFEDEDDLDFDLDGSTLPSQGSAVAVRLGGLAKPTIHPPRSPSPLSPSNPTASHTAPLSRLPTSRLIIPSRNVSIVPSSQTQPLSPLSPPLRSNVIIPSSQTQPISSLSPVSSRTSNIIPSSQTQAIQPLSPCSQSQLSRFQASPRTMTRALIPSSQAMENIDLLAATELDGSPVLDHIILPPVDQTHSTNPTAPIQPKATQSLSRHPSSETSYYGDSVAFTMPPSIPDSALLMSGSEPDRACEITHELVDSSLAQKLFKRLDTDPAMIDPAFLDSELADTGPPAIQSDPAAMIEKSAPAPGHAPVFTRPDENATIGFTMPPSIPTDSLAVNLADYLPLLDT</sequence>
<accession>A0A165JP57</accession>
<dbReference type="InParanoid" id="A0A165JP57"/>
<evidence type="ECO:0000256" key="1">
    <source>
        <dbReference type="SAM" id="MobiDB-lite"/>
    </source>
</evidence>
<feature type="compositionally biased region" description="Polar residues" evidence="1">
    <location>
        <begin position="241"/>
        <end position="270"/>
    </location>
</feature>
<evidence type="ECO:0000313" key="2">
    <source>
        <dbReference type="EMBL" id="KZT62097.1"/>
    </source>
</evidence>
<keyword evidence="3" id="KW-1185">Reference proteome</keyword>
<reference evidence="2 3" key="1">
    <citation type="journal article" date="2016" name="Mol. Biol. Evol.">
        <title>Comparative Genomics of Early-Diverging Mushroom-Forming Fungi Provides Insights into the Origins of Lignocellulose Decay Capabilities.</title>
        <authorList>
            <person name="Nagy L.G."/>
            <person name="Riley R."/>
            <person name="Tritt A."/>
            <person name="Adam C."/>
            <person name="Daum C."/>
            <person name="Floudas D."/>
            <person name="Sun H."/>
            <person name="Yadav J.S."/>
            <person name="Pangilinan J."/>
            <person name="Larsson K.H."/>
            <person name="Matsuura K."/>
            <person name="Barry K."/>
            <person name="Labutti K."/>
            <person name="Kuo R."/>
            <person name="Ohm R.A."/>
            <person name="Bhattacharya S.S."/>
            <person name="Shirouzu T."/>
            <person name="Yoshinaga Y."/>
            <person name="Martin F.M."/>
            <person name="Grigoriev I.V."/>
            <person name="Hibbett D.S."/>
        </authorList>
    </citation>
    <scope>NUCLEOTIDE SEQUENCE [LARGE SCALE GENOMIC DNA]</scope>
    <source>
        <strain evidence="2 3">HHB12733</strain>
    </source>
</reference>
<feature type="compositionally biased region" description="Pro residues" evidence="1">
    <location>
        <begin position="91"/>
        <end position="102"/>
    </location>
</feature>
<feature type="region of interest" description="Disordered" evidence="1">
    <location>
        <begin position="241"/>
        <end position="272"/>
    </location>
</feature>
<evidence type="ECO:0000313" key="3">
    <source>
        <dbReference type="Proteomes" id="UP000076842"/>
    </source>
</evidence>
<dbReference type="AlphaFoldDB" id="A0A165JP57"/>